<organism evidence="1">
    <name type="scientific">Rhodnius prolixus</name>
    <name type="common">Triatomid bug</name>
    <dbReference type="NCBI Taxonomy" id="13249"/>
    <lineage>
        <taxon>Eukaryota</taxon>
        <taxon>Metazoa</taxon>
        <taxon>Ecdysozoa</taxon>
        <taxon>Arthropoda</taxon>
        <taxon>Hexapoda</taxon>
        <taxon>Insecta</taxon>
        <taxon>Pterygota</taxon>
        <taxon>Neoptera</taxon>
        <taxon>Paraneoptera</taxon>
        <taxon>Hemiptera</taxon>
        <taxon>Heteroptera</taxon>
        <taxon>Panheteroptera</taxon>
        <taxon>Cimicomorpha</taxon>
        <taxon>Reduviidae</taxon>
        <taxon>Triatominae</taxon>
        <taxon>Rhodnius</taxon>
    </lineage>
</organism>
<proteinExistence type="predicted"/>
<sequence length="128" mass="14510">MTSMSLKQMETACKKEHDTLQATIDKISATLDESDSSKAKIVDDLRELSGKIKVFQNGKLKQLDELIFKLRQIEEGKKPQTQPPLYINDVQGYYDLTMIEARNIEQKIKELIPTVLPKADGKCHCSKA</sequence>
<dbReference type="VEuPathDB" id="VectorBase:RPRC001110"/>
<dbReference type="AlphaFoldDB" id="A0A4P6D9X5"/>
<dbReference type="EMBL" id="GHKJ01001112">
    <property type="protein sequence ID" value="MOY46142.1"/>
    <property type="molecule type" value="Transcribed_RNA"/>
</dbReference>
<protein>
    <submittedName>
        <fullName evidence="1">Uncharacterized protein</fullName>
    </submittedName>
</protein>
<accession>A0A4P6D9X5</accession>
<name>A0A4P6D9X5_RHOPR</name>
<evidence type="ECO:0000313" key="1">
    <source>
        <dbReference type="EMBL" id="MOY46142.1"/>
    </source>
</evidence>
<reference evidence="1" key="1">
    <citation type="submission" date="2019-04" db="EMBL/GenBank/DDBJ databases">
        <title>Analysis of the testis transcriptome of the Chagas disease vector Rhodnius prolixus.</title>
        <authorList>
            <person name="Cesar J."/>
            <person name="Ribeiro J.M."/>
            <person name="Pereira M.H."/>
            <person name="Araujo R.N."/>
            <person name="Gontijo N.F."/>
            <person name="Pessoa G."/>
            <person name="Sant'Anna M.V."/>
            <person name="Sorgine M.H."/>
            <person name="Majerowicz D."/>
            <person name="Carvalho A.B."/>
            <person name="Braz G."/>
            <person name="Mesquita R."/>
            <person name="Lagerblad P.O."/>
            <person name="Koerich L.B."/>
        </authorList>
    </citation>
    <scope>NUCLEOTIDE SEQUENCE</scope>
</reference>